<dbReference type="PANTHER" id="PTHR43433:SF5">
    <property type="entry name" value="AB HYDROLASE-1 DOMAIN-CONTAINING PROTEIN"/>
    <property type="match status" value="1"/>
</dbReference>
<organism evidence="3 4">
    <name type="scientific">Geodermatophilus arenarius</name>
    <dbReference type="NCBI Taxonomy" id="1137990"/>
    <lineage>
        <taxon>Bacteria</taxon>
        <taxon>Bacillati</taxon>
        <taxon>Actinomycetota</taxon>
        <taxon>Actinomycetes</taxon>
        <taxon>Geodermatophilales</taxon>
        <taxon>Geodermatophilaceae</taxon>
        <taxon>Geodermatophilus</taxon>
    </lineage>
</organism>
<evidence type="ECO:0000313" key="3">
    <source>
        <dbReference type="EMBL" id="MFC4695109.1"/>
    </source>
</evidence>
<keyword evidence="1" id="KW-0575">Peroxidase</keyword>
<protein>
    <submittedName>
        <fullName evidence="3">Alpha/beta fold hydrolase</fullName>
    </submittedName>
</protein>
<comment type="caution">
    <text evidence="3">The sequence shown here is derived from an EMBL/GenBank/DDBJ whole genome shotgun (WGS) entry which is preliminary data.</text>
</comment>
<feature type="domain" description="AB hydrolase-1" evidence="2">
    <location>
        <begin position="23"/>
        <end position="249"/>
    </location>
</feature>
<dbReference type="InterPro" id="IPR050471">
    <property type="entry name" value="AB_hydrolase"/>
</dbReference>
<evidence type="ECO:0000313" key="4">
    <source>
        <dbReference type="Proteomes" id="UP001596025"/>
    </source>
</evidence>
<dbReference type="InterPro" id="IPR029058">
    <property type="entry name" value="AB_hydrolase_fold"/>
</dbReference>
<keyword evidence="3" id="KW-0378">Hydrolase</keyword>
<keyword evidence="1" id="KW-0560">Oxidoreductase</keyword>
<sequence length="270" mass="29742">MGAAVRAGDVRLWVEQRGSGPEVLLVNGGGDPLEAWQAQLDGLSDRYRLIAFDNRDVGRSTRPDLAYTVADLADDAAGVLLECGAGPAHVVGYSGGGVIAQELALRHPDTVRSLVLVGTWGRPDVRWHHVVGSWLWMAERAPSERAFLEAFFAWAYTHRAHEDGRVDRTIEAALAFPYPQSSESFQRFADAFWDHATLDRLPRIAVPTLVLTGSADPIAPPDYGRAVAEAVPGARFELIEGQAHAPFEEVPEEFNRRLDAFWREVPDLPR</sequence>
<dbReference type="PANTHER" id="PTHR43433">
    <property type="entry name" value="HYDROLASE, ALPHA/BETA FOLD FAMILY PROTEIN"/>
    <property type="match status" value="1"/>
</dbReference>
<dbReference type="RefSeq" id="WP_387991382.1">
    <property type="nucleotide sequence ID" value="NZ_JBHSGR010000020.1"/>
</dbReference>
<dbReference type="EMBL" id="JBHSGR010000020">
    <property type="protein sequence ID" value="MFC4695109.1"/>
    <property type="molecule type" value="Genomic_DNA"/>
</dbReference>
<accession>A0ABV9LLU2</accession>
<evidence type="ECO:0000256" key="1">
    <source>
        <dbReference type="ARBA" id="ARBA00022559"/>
    </source>
</evidence>
<dbReference type="Proteomes" id="UP001596025">
    <property type="component" value="Unassembled WGS sequence"/>
</dbReference>
<dbReference type="Pfam" id="PF00561">
    <property type="entry name" value="Abhydrolase_1"/>
    <property type="match status" value="1"/>
</dbReference>
<dbReference type="PRINTS" id="PR00111">
    <property type="entry name" value="ABHYDROLASE"/>
</dbReference>
<dbReference type="InterPro" id="IPR000073">
    <property type="entry name" value="AB_hydrolase_1"/>
</dbReference>
<dbReference type="GO" id="GO:0016787">
    <property type="term" value="F:hydrolase activity"/>
    <property type="evidence" value="ECO:0007669"/>
    <property type="project" value="UniProtKB-KW"/>
</dbReference>
<reference evidence="4" key="1">
    <citation type="journal article" date="2019" name="Int. J. Syst. Evol. Microbiol.">
        <title>The Global Catalogue of Microorganisms (GCM) 10K type strain sequencing project: providing services to taxonomists for standard genome sequencing and annotation.</title>
        <authorList>
            <consortium name="The Broad Institute Genomics Platform"/>
            <consortium name="The Broad Institute Genome Sequencing Center for Infectious Disease"/>
            <person name="Wu L."/>
            <person name="Ma J."/>
        </authorList>
    </citation>
    <scope>NUCLEOTIDE SEQUENCE [LARGE SCALE GENOMIC DNA]</scope>
    <source>
        <strain evidence="4">CCUG 62763</strain>
    </source>
</reference>
<name>A0ABV9LLU2_9ACTN</name>
<evidence type="ECO:0000259" key="2">
    <source>
        <dbReference type="Pfam" id="PF00561"/>
    </source>
</evidence>
<dbReference type="PRINTS" id="PR00412">
    <property type="entry name" value="EPOXHYDRLASE"/>
</dbReference>
<keyword evidence="4" id="KW-1185">Reference proteome</keyword>
<gene>
    <name evidence="3" type="ORF">ACFO3M_17050</name>
</gene>
<dbReference type="InterPro" id="IPR000639">
    <property type="entry name" value="Epox_hydrolase-like"/>
</dbReference>
<dbReference type="SUPFAM" id="SSF53474">
    <property type="entry name" value="alpha/beta-Hydrolases"/>
    <property type="match status" value="1"/>
</dbReference>
<proteinExistence type="predicted"/>
<dbReference type="Gene3D" id="3.40.50.1820">
    <property type="entry name" value="alpha/beta hydrolase"/>
    <property type="match status" value="1"/>
</dbReference>